<evidence type="ECO:0000313" key="2">
    <source>
        <dbReference type="EMBL" id="KAK5975275.1"/>
    </source>
</evidence>
<reference evidence="2 3" key="1">
    <citation type="submission" date="2019-10" db="EMBL/GenBank/DDBJ databases">
        <title>Assembly and Annotation for the nematode Trichostrongylus colubriformis.</title>
        <authorList>
            <person name="Martin J."/>
        </authorList>
    </citation>
    <scope>NUCLEOTIDE SEQUENCE [LARGE SCALE GENOMIC DNA]</scope>
    <source>
        <strain evidence="2">G859</strain>
        <tissue evidence="2">Whole worm</tissue>
    </source>
</reference>
<gene>
    <name evidence="2" type="ORF">GCK32_022697</name>
</gene>
<proteinExistence type="predicted"/>
<feature type="region of interest" description="Disordered" evidence="1">
    <location>
        <begin position="43"/>
        <end position="196"/>
    </location>
</feature>
<feature type="non-terminal residue" evidence="2">
    <location>
        <position position="196"/>
    </location>
</feature>
<organism evidence="2 3">
    <name type="scientific">Trichostrongylus colubriformis</name>
    <name type="common">Black scour worm</name>
    <dbReference type="NCBI Taxonomy" id="6319"/>
    <lineage>
        <taxon>Eukaryota</taxon>
        <taxon>Metazoa</taxon>
        <taxon>Ecdysozoa</taxon>
        <taxon>Nematoda</taxon>
        <taxon>Chromadorea</taxon>
        <taxon>Rhabditida</taxon>
        <taxon>Rhabditina</taxon>
        <taxon>Rhabditomorpha</taxon>
        <taxon>Strongyloidea</taxon>
        <taxon>Trichostrongylidae</taxon>
        <taxon>Trichostrongylus</taxon>
    </lineage>
</organism>
<protein>
    <submittedName>
        <fullName evidence="2">Uncharacterized protein</fullName>
    </submittedName>
</protein>
<accession>A0AAN8FDY4</accession>
<name>A0AAN8FDY4_TRICO</name>
<sequence length="196" mass="22142">MERLGRVWTRISIRRPNLSTAEPPIDEVDDDVLPFTKNEVFEMFSRSKSSSHRKSEGGNRSRTNIDGTARSSSSPQHKLRASVPRQSSSADNPSMENDETEGPLVRTPSKRLVVAKKHSVGEKRAASFHEESRSVAQNPEIQEDSEEEDETVSDKEQQDTVSDKEQKDLLSDKEQKDLLSDKELKDTLSDMELKDT</sequence>
<comment type="caution">
    <text evidence="2">The sequence shown here is derived from an EMBL/GenBank/DDBJ whole genome shotgun (WGS) entry which is preliminary data.</text>
</comment>
<feature type="compositionally biased region" description="Acidic residues" evidence="1">
    <location>
        <begin position="141"/>
        <end position="151"/>
    </location>
</feature>
<dbReference type="Proteomes" id="UP001331761">
    <property type="component" value="Unassembled WGS sequence"/>
</dbReference>
<dbReference type="AlphaFoldDB" id="A0AAN8FDY4"/>
<feature type="compositionally biased region" description="Polar residues" evidence="1">
    <location>
        <begin position="84"/>
        <end position="95"/>
    </location>
</feature>
<feature type="compositionally biased region" description="Basic and acidic residues" evidence="1">
    <location>
        <begin position="152"/>
        <end position="196"/>
    </location>
</feature>
<dbReference type="EMBL" id="WIXE01013221">
    <property type="protein sequence ID" value="KAK5975275.1"/>
    <property type="molecule type" value="Genomic_DNA"/>
</dbReference>
<feature type="compositionally biased region" description="Polar residues" evidence="1">
    <location>
        <begin position="60"/>
        <end position="76"/>
    </location>
</feature>
<evidence type="ECO:0000313" key="3">
    <source>
        <dbReference type="Proteomes" id="UP001331761"/>
    </source>
</evidence>
<evidence type="ECO:0000256" key="1">
    <source>
        <dbReference type="SAM" id="MobiDB-lite"/>
    </source>
</evidence>
<feature type="compositionally biased region" description="Basic and acidic residues" evidence="1">
    <location>
        <begin position="119"/>
        <end position="133"/>
    </location>
</feature>
<keyword evidence="3" id="KW-1185">Reference proteome</keyword>